<organism evidence="2 3">
    <name type="scientific">Massilia hydrophila</name>
    <dbReference type="NCBI Taxonomy" id="3044279"/>
    <lineage>
        <taxon>Bacteria</taxon>
        <taxon>Pseudomonadati</taxon>
        <taxon>Pseudomonadota</taxon>
        <taxon>Betaproteobacteria</taxon>
        <taxon>Burkholderiales</taxon>
        <taxon>Oxalobacteraceae</taxon>
        <taxon>Telluria group</taxon>
        <taxon>Massilia</taxon>
    </lineage>
</organism>
<gene>
    <name evidence="2" type="ORF">LE190_03805</name>
</gene>
<protein>
    <submittedName>
        <fullName evidence="2">VOC family protein</fullName>
    </submittedName>
</protein>
<dbReference type="InterPro" id="IPR037523">
    <property type="entry name" value="VOC_core"/>
</dbReference>
<dbReference type="SUPFAM" id="SSF54593">
    <property type="entry name" value="Glyoxalase/Bleomycin resistance protein/Dihydroxybiphenyl dioxygenase"/>
    <property type="match status" value="1"/>
</dbReference>
<keyword evidence="3" id="KW-1185">Reference proteome</keyword>
<evidence type="ECO:0000313" key="2">
    <source>
        <dbReference type="EMBL" id="MCA1855055.1"/>
    </source>
</evidence>
<evidence type="ECO:0000313" key="3">
    <source>
        <dbReference type="Proteomes" id="UP001198602"/>
    </source>
</evidence>
<sequence>MPGEHPIAVRGLDHIVLRVADLNAMIAFYGEVLGCPVERRLDELGLVQLRAGHSLIDLVPVDGTLGREGGAAPGVGGRNLDHLCLRIEPFDEAAIRRHLEAHGVDAGPLASRYGAEGDGPSIYLLDPERNTVELKGPPYPR</sequence>
<dbReference type="InterPro" id="IPR029068">
    <property type="entry name" value="Glyas_Bleomycin-R_OHBP_Dase"/>
</dbReference>
<dbReference type="PANTHER" id="PTHR21366:SF14">
    <property type="entry name" value="GLYOXALASE DOMAIN-CONTAINING PROTEIN 5"/>
    <property type="match status" value="1"/>
</dbReference>
<feature type="domain" description="VOC" evidence="1">
    <location>
        <begin position="11"/>
        <end position="137"/>
    </location>
</feature>
<accession>A0ABS7Y5U0</accession>
<name>A0ABS7Y5U0_9BURK</name>
<dbReference type="PANTHER" id="PTHR21366">
    <property type="entry name" value="GLYOXALASE FAMILY PROTEIN"/>
    <property type="match status" value="1"/>
</dbReference>
<dbReference type="Proteomes" id="UP001198602">
    <property type="component" value="Unassembled WGS sequence"/>
</dbReference>
<reference evidence="2 3" key="1">
    <citation type="submission" date="2021-07" db="EMBL/GenBank/DDBJ databases">
        <title>Characterization of Violacein-producing bacteria and related species.</title>
        <authorList>
            <person name="Wilson H.S."/>
            <person name="De Leon M.E."/>
        </authorList>
    </citation>
    <scope>NUCLEOTIDE SEQUENCE [LARGE SCALE GENOMIC DNA]</scope>
    <source>
        <strain evidence="2 3">HSC-2F05</strain>
    </source>
</reference>
<dbReference type="InterPro" id="IPR050383">
    <property type="entry name" value="GlyoxalaseI/FosfomycinResist"/>
</dbReference>
<dbReference type="PROSITE" id="PS51819">
    <property type="entry name" value="VOC"/>
    <property type="match status" value="1"/>
</dbReference>
<dbReference type="Gene3D" id="3.10.180.10">
    <property type="entry name" value="2,3-Dihydroxybiphenyl 1,2-Dioxygenase, domain 1"/>
    <property type="match status" value="1"/>
</dbReference>
<dbReference type="InterPro" id="IPR004360">
    <property type="entry name" value="Glyas_Fos-R_dOase_dom"/>
</dbReference>
<evidence type="ECO:0000259" key="1">
    <source>
        <dbReference type="PROSITE" id="PS51819"/>
    </source>
</evidence>
<proteinExistence type="predicted"/>
<dbReference type="EMBL" id="JAHYBX010000001">
    <property type="protein sequence ID" value="MCA1855055.1"/>
    <property type="molecule type" value="Genomic_DNA"/>
</dbReference>
<dbReference type="RefSeq" id="WP_225237450.1">
    <property type="nucleotide sequence ID" value="NZ_JAHYBX010000001.1"/>
</dbReference>
<dbReference type="Pfam" id="PF00903">
    <property type="entry name" value="Glyoxalase"/>
    <property type="match status" value="1"/>
</dbReference>
<comment type="caution">
    <text evidence="2">The sequence shown here is derived from an EMBL/GenBank/DDBJ whole genome shotgun (WGS) entry which is preliminary data.</text>
</comment>